<evidence type="ECO:0000313" key="4">
    <source>
        <dbReference type="Proteomes" id="UP000197153"/>
    </source>
</evidence>
<gene>
    <name evidence="3" type="ORF">Y958_19210</name>
</gene>
<evidence type="ECO:0000256" key="1">
    <source>
        <dbReference type="ARBA" id="ARBA00006484"/>
    </source>
</evidence>
<dbReference type="SUPFAM" id="SSF51735">
    <property type="entry name" value="NAD(P)-binding Rossmann-fold domains"/>
    <property type="match status" value="1"/>
</dbReference>
<comment type="similarity">
    <text evidence="1">Belongs to the short-chain dehydrogenases/reductases (SDR) family.</text>
</comment>
<dbReference type="EMBL" id="CP022111">
    <property type="protein sequence ID" value="ASG23006.1"/>
    <property type="molecule type" value="Genomic_DNA"/>
</dbReference>
<dbReference type="AlphaFoldDB" id="A0A248JWV3"/>
<evidence type="ECO:0000313" key="3">
    <source>
        <dbReference type="EMBL" id="ASG23006.1"/>
    </source>
</evidence>
<dbReference type="InterPro" id="IPR036291">
    <property type="entry name" value="NAD(P)-bd_dom_sf"/>
</dbReference>
<keyword evidence="2" id="KW-0560">Oxidoreductase</keyword>
<dbReference type="PANTHER" id="PTHR43477:SF1">
    <property type="entry name" value="DIHYDROANTICAPSIN 7-DEHYDROGENASE"/>
    <property type="match status" value="1"/>
</dbReference>
<dbReference type="NCBIfam" id="NF005449">
    <property type="entry name" value="PRK07041.1"/>
    <property type="match status" value="1"/>
</dbReference>
<dbReference type="PANTHER" id="PTHR43477">
    <property type="entry name" value="DIHYDROANTICAPSIN 7-DEHYDROGENASE"/>
    <property type="match status" value="1"/>
</dbReference>
<dbReference type="InterPro" id="IPR002347">
    <property type="entry name" value="SDR_fam"/>
</dbReference>
<protein>
    <submittedName>
        <fullName evidence="3">Short chain dehydrogenase</fullName>
    </submittedName>
</protein>
<accession>A0A248JWV3</accession>
<organism evidence="3 4">
    <name type="scientific">Nitrospirillum viridazoti CBAmc</name>
    <dbReference type="NCBI Taxonomy" id="1441467"/>
    <lineage>
        <taxon>Bacteria</taxon>
        <taxon>Pseudomonadati</taxon>
        <taxon>Pseudomonadota</taxon>
        <taxon>Alphaproteobacteria</taxon>
        <taxon>Rhodospirillales</taxon>
        <taxon>Azospirillaceae</taxon>
        <taxon>Nitrospirillum</taxon>
        <taxon>Nitrospirillum viridazoti</taxon>
    </lineage>
</organism>
<evidence type="ECO:0000256" key="2">
    <source>
        <dbReference type="ARBA" id="ARBA00023002"/>
    </source>
</evidence>
<sequence>MFDLTNKDVLVIGGSSGIGLATAVAVARLGARVAIASRNAEKVAAAVEIIGHQAQGHTLDTLDDTAVAGFFQRGKTYDHVVVTASSTSRGTVAEMPLADAYASLNSKFWGAYRVARAATVADAINPGGSLTFVTGYLAIRPKKGAALQAAINAGLEALAKGLALELAPVRVNAVSPGFVDTPLWGHAPAAEKAARLASIAKGLPAGVAGRGEHLAVQIISGMVNPYLTGSVTYVDGGGALV</sequence>
<dbReference type="Pfam" id="PF13561">
    <property type="entry name" value="adh_short_C2"/>
    <property type="match status" value="1"/>
</dbReference>
<keyword evidence="4" id="KW-1185">Reference proteome</keyword>
<name>A0A248JWV3_9PROT</name>
<dbReference type="InterPro" id="IPR051122">
    <property type="entry name" value="SDR_DHRS6-like"/>
</dbReference>
<dbReference type="KEGG" id="nao:Y958_19210"/>
<reference evidence="3 4" key="1">
    <citation type="submission" date="2017-06" db="EMBL/GenBank/DDBJ databases">
        <title>Complete genome sequence of Nitrospirillum amazonense strain CBAmC, an endophytic nitrogen-fixing and plant growth-promoting bacterium, isolated from sugarcane.</title>
        <authorList>
            <person name="Schwab S."/>
            <person name="dos Santos Teixeira K.R."/>
            <person name="Simoes Araujo J.L."/>
            <person name="Soares Vidal M."/>
            <person name="Borges de Freitas H.R."/>
            <person name="Rivello Crivelaro A.L."/>
            <person name="Bueno de Camargo Nunes A."/>
            <person name="dos Santos C.M."/>
            <person name="Palmeira da Silva Rosa D."/>
            <person name="da Silva Padilha D."/>
            <person name="da Silva E."/>
            <person name="Araujo Terra L."/>
            <person name="Soares Mendes V."/>
            <person name="Farinelli L."/>
            <person name="Magalhaes Cruz L."/>
            <person name="Baldani J.I."/>
        </authorList>
    </citation>
    <scope>NUCLEOTIDE SEQUENCE [LARGE SCALE GENOMIC DNA]</scope>
    <source>
        <strain evidence="3 4">CBAmC</strain>
    </source>
</reference>
<dbReference type="Proteomes" id="UP000197153">
    <property type="component" value="Chromosome 2"/>
</dbReference>
<dbReference type="Gene3D" id="3.40.50.720">
    <property type="entry name" value="NAD(P)-binding Rossmann-like Domain"/>
    <property type="match status" value="1"/>
</dbReference>
<proteinExistence type="inferred from homology"/>
<dbReference type="RefSeq" id="WP_088873545.1">
    <property type="nucleotide sequence ID" value="NZ_CP022111.1"/>
</dbReference>
<dbReference type="GO" id="GO:0016491">
    <property type="term" value="F:oxidoreductase activity"/>
    <property type="evidence" value="ECO:0007669"/>
    <property type="project" value="UniProtKB-KW"/>
</dbReference>
<dbReference type="PRINTS" id="PR00081">
    <property type="entry name" value="GDHRDH"/>
</dbReference>